<dbReference type="EMBL" id="JRPN01000019">
    <property type="protein sequence ID" value="KGT76950.1"/>
    <property type="molecule type" value="Genomic_DNA"/>
</dbReference>
<gene>
    <name evidence="2" type="ORF">MA20_25680</name>
</gene>
<feature type="region of interest" description="Disordered" evidence="1">
    <location>
        <begin position="77"/>
        <end position="121"/>
    </location>
</feature>
<sequence length="121" mass="13400">MIEITKRPKGVGLHDPLRLAVAAAVAFPDGSMTASGLRRESARGRLIIERIAGKDYTTLFYIERMRELCRVEARVPGSISRPLDETKPARLPTGQRGSSETTAWISAQAARQMKLRPPSKR</sequence>
<feature type="compositionally biased region" description="Polar residues" evidence="1">
    <location>
        <begin position="95"/>
        <end position="105"/>
    </location>
</feature>
<name>A0A0A3XRC6_BRAJP</name>
<organism evidence="2 3">
    <name type="scientific">Bradyrhizobium japonicum</name>
    <dbReference type="NCBI Taxonomy" id="375"/>
    <lineage>
        <taxon>Bacteria</taxon>
        <taxon>Pseudomonadati</taxon>
        <taxon>Pseudomonadota</taxon>
        <taxon>Alphaproteobacteria</taxon>
        <taxon>Hyphomicrobiales</taxon>
        <taxon>Nitrobacteraceae</taxon>
        <taxon>Bradyrhizobium</taxon>
    </lineage>
</organism>
<evidence type="ECO:0000313" key="2">
    <source>
        <dbReference type="EMBL" id="KGT76950.1"/>
    </source>
</evidence>
<evidence type="ECO:0000313" key="3">
    <source>
        <dbReference type="Proteomes" id="UP000030377"/>
    </source>
</evidence>
<proteinExistence type="predicted"/>
<dbReference type="KEGG" id="bjp:RN69_39935"/>
<dbReference type="AlphaFoldDB" id="A0A0A3XRC6"/>
<protein>
    <submittedName>
        <fullName evidence="2">Excisionase</fullName>
    </submittedName>
</protein>
<evidence type="ECO:0000256" key="1">
    <source>
        <dbReference type="SAM" id="MobiDB-lite"/>
    </source>
</evidence>
<comment type="caution">
    <text evidence="2">The sequence shown here is derived from an EMBL/GenBank/DDBJ whole genome shotgun (WGS) entry which is preliminary data.</text>
</comment>
<dbReference type="Proteomes" id="UP000030377">
    <property type="component" value="Unassembled WGS sequence"/>
</dbReference>
<accession>A0A0A3XRC6</accession>
<reference evidence="2 3" key="1">
    <citation type="submission" date="2014-09" db="EMBL/GenBank/DDBJ databases">
        <title>Draft genome of Bradyrhizobium japonicum Is-34.</title>
        <authorList>
            <person name="Tsurumaru H."/>
            <person name="Yamakawa T."/>
            <person name="Hashimoto S."/>
            <person name="Okizaki K."/>
            <person name="Kanesaki Y."/>
            <person name="Yoshikawa H."/>
            <person name="Yajima S."/>
        </authorList>
    </citation>
    <scope>NUCLEOTIDE SEQUENCE [LARGE SCALE GENOMIC DNA]</scope>
    <source>
        <strain evidence="2 3">Is-34</strain>
    </source>
</reference>